<evidence type="ECO:0000256" key="1">
    <source>
        <dbReference type="SAM" id="MobiDB-lite"/>
    </source>
</evidence>
<evidence type="ECO:0000313" key="3">
    <source>
        <dbReference type="Proteomes" id="UP000298030"/>
    </source>
</evidence>
<dbReference type="EMBL" id="QPFP01000018">
    <property type="protein sequence ID" value="TEB31656.1"/>
    <property type="molecule type" value="Genomic_DNA"/>
</dbReference>
<keyword evidence="3" id="KW-1185">Reference proteome</keyword>
<dbReference type="AlphaFoldDB" id="A0A4Y7TBV6"/>
<protein>
    <submittedName>
        <fullName evidence="2">Uncharacterized protein</fullName>
    </submittedName>
</protein>
<feature type="region of interest" description="Disordered" evidence="1">
    <location>
        <begin position="1"/>
        <end position="23"/>
    </location>
</feature>
<proteinExistence type="predicted"/>
<gene>
    <name evidence="2" type="ORF">FA13DRAFT_338170</name>
</gene>
<name>A0A4Y7TBV6_COPMI</name>
<reference evidence="2 3" key="1">
    <citation type="journal article" date="2019" name="Nat. Ecol. Evol.">
        <title>Megaphylogeny resolves global patterns of mushroom evolution.</title>
        <authorList>
            <person name="Varga T."/>
            <person name="Krizsan K."/>
            <person name="Foldi C."/>
            <person name="Dima B."/>
            <person name="Sanchez-Garcia M."/>
            <person name="Sanchez-Ramirez S."/>
            <person name="Szollosi G.J."/>
            <person name="Szarkandi J.G."/>
            <person name="Papp V."/>
            <person name="Albert L."/>
            <person name="Andreopoulos W."/>
            <person name="Angelini C."/>
            <person name="Antonin V."/>
            <person name="Barry K.W."/>
            <person name="Bougher N.L."/>
            <person name="Buchanan P."/>
            <person name="Buyck B."/>
            <person name="Bense V."/>
            <person name="Catcheside P."/>
            <person name="Chovatia M."/>
            <person name="Cooper J."/>
            <person name="Damon W."/>
            <person name="Desjardin D."/>
            <person name="Finy P."/>
            <person name="Geml J."/>
            <person name="Haridas S."/>
            <person name="Hughes K."/>
            <person name="Justo A."/>
            <person name="Karasinski D."/>
            <person name="Kautmanova I."/>
            <person name="Kiss B."/>
            <person name="Kocsube S."/>
            <person name="Kotiranta H."/>
            <person name="LaButti K.M."/>
            <person name="Lechner B.E."/>
            <person name="Liimatainen K."/>
            <person name="Lipzen A."/>
            <person name="Lukacs Z."/>
            <person name="Mihaltcheva S."/>
            <person name="Morgado L.N."/>
            <person name="Niskanen T."/>
            <person name="Noordeloos M.E."/>
            <person name="Ohm R.A."/>
            <person name="Ortiz-Santana B."/>
            <person name="Ovrebo C."/>
            <person name="Racz N."/>
            <person name="Riley R."/>
            <person name="Savchenko A."/>
            <person name="Shiryaev A."/>
            <person name="Soop K."/>
            <person name="Spirin V."/>
            <person name="Szebenyi C."/>
            <person name="Tomsovsky M."/>
            <person name="Tulloss R.E."/>
            <person name="Uehling J."/>
            <person name="Grigoriev I.V."/>
            <person name="Vagvolgyi C."/>
            <person name="Papp T."/>
            <person name="Martin F.M."/>
            <person name="Miettinen O."/>
            <person name="Hibbett D.S."/>
            <person name="Nagy L.G."/>
        </authorList>
    </citation>
    <scope>NUCLEOTIDE SEQUENCE [LARGE SCALE GENOMIC DNA]</scope>
    <source>
        <strain evidence="2 3">FP101781</strain>
    </source>
</reference>
<organism evidence="2 3">
    <name type="scientific">Coprinellus micaceus</name>
    <name type="common">Glistening ink-cap mushroom</name>
    <name type="synonym">Coprinus micaceus</name>
    <dbReference type="NCBI Taxonomy" id="71717"/>
    <lineage>
        <taxon>Eukaryota</taxon>
        <taxon>Fungi</taxon>
        <taxon>Dikarya</taxon>
        <taxon>Basidiomycota</taxon>
        <taxon>Agaricomycotina</taxon>
        <taxon>Agaricomycetes</taxon>
        <taxon>Agaricomycetidae</taxon>
        <taxon>Agaricales</taxon>
        <taxon>Agaricineae</taxon>
        <taxon>Psathyrellaceae</taxon>
        <taxon>Coprinellus</taxon>
    </lineage>
</organism>
<comment type="caution">
    <text evidence="2">The sequence shown here is derived from an EMBL/GenBank/DDBJ whole genome shotgun (WGS) entry which is preliminary data.</text>
</comment>
<accession>A0A4Y7TBV6</accession>
<dbReference type="Proteomes" id="UP000298030">
    <property type="component" value="Unassembled WGS sequence"/>
</dbReference>
<evidence type="ECO:0000313" key="2">
    <source>
        <dbReference type="EMBL" id="TEB31656.1"/>
    </source>
</evidence>
<dbReference type="OrthoDB" id="2817421at2759"/>
<sequence>MPQVTLNTGGNIRGASKSSTMSQIDPEALSATNNLHELAREWIEHLRTVLYHSRVLTHQPLPDEYPLSEDFPFVRRAFGTTFPPFRTRAHFDNQQSLGLTEEVVYSVSLEYHPGSPEYNANWRIICGNYVIGQLTLTNHIWQHETDMSWLSADRFLLTLGFSVTSKRKLRLTSRVWELQGNPPSEHIVSNLELFEIWTEEDSACHQVIGSRYIRARKCVIVGCGAPLHPHQEQVCFQHQQEQIGVV</sequence>